<name>A0AAN0NHC9_9RHOB</name>
<organism evidence="1 2">
    <name type="scientific">Yoonia algicola</name>
    <dbReference type="NCBI Taxonomy" id="3137368"/>
    <lineage>
        <taxon>Bacteria</taxon>
        <taxon>Pseudomonadati</taxon>
        <taxon>Pseudomonadota</taxon>
        <taxon>Alphaproteobacteria</taxon>
        <taxon>Rhodobacterales</taxon>
        <taxon>Paracoccaceae</taxon>
        <taxon>Yoonia</taxon>
    </lineage>
</organism>
<protein>
    <submittedName>
        <fullName evidence="1">Uncharacterized protein</fullName>
    </submittedName>
</protein>
<dbReference type="AlphaFoldDB" id="A0AAN0NHC9"/>
<evidence type="ECO:0000313" key="1">
    <source>
        <dbReference type="EMBL" id="WZU63807.1"/>
    </source>
</evidence>
<dbReference type="KEGG" id="yag:AABB28_00260"/>
<gene>
    <name evidence="1" type="ORF">AABB28_00260</name>
</gene>
<proteinExistence type="predicted"/>
<dbReference type="RefSeq" id="WP_342070182.1">
    <property type="nucleotide sequence ID" value="NZ_CP151762.1"/>
</dbReference>
<evidence type="ECO:0000313" key="2">
    <source>
        <dbReference type="Proteomes" id="UP001451782"/>
    </source>
</evidence>
<sequence length="562" mass="62032">MVSTMEAMALGTSKNTVYLSSLDPGIGKTSAVTIFIQQLIASPSHKSVSVMVCAKRLDEVKRLVNDLQVDSGDIAVFTSDPEINALGRSEVRNARVLITTHQMVSTRCRNQSFVETTSFHYLGNPREVRVWDEEMLPGDMITLDTDQLRALPILFRSSFPSFSDFVGQLADDLFSQVKGDEFEIPDVQLETGVDLSAALGMLPCGQEERHRATVEALYAMAGKAVRLSAGNGRVVTALDIRDALPKDFAPILVLDASGRVRYTYEAWEKGPGGLTRLKDAPKSYENLNISVLERGGGKSAWNNNGDKYVSAMAGLINAKPEEEWLVVYHLSALNGKLPRELKSRIEVNPSRVKMVNWGAHQGRNDFASISNVILAGTLFYPVHIYEGLAYMTSGIPTSHRLPERLLTNIRLGEHMNLILQGLCRGSVRRSIGGSCKPCEAYLIAWKGSRIRKCLPKVFPGCKIKTWKALRTPSRGKVAKAITILRAFHQEAPEASLLFSDMMGQLGITDRANFNRTIRKHPAFIEAMADCGAFEDCVAGGRHKDAFSFTFAPDPEATYFRDI</sequence>
<accession>A0AAN0NHC9</accession>
<reference evidence="1 2" key="1">
    <citation type="submission" date="2024-04" db="EMBL/GenBank/DDBJ databases">
        <title>Phylogenomic analyses of a clade within the roseobacter group suggest taxonomic reassignments of species of the genera Aestuariivita, Citreicella, Loktanella, Nautella, Pelagibaca, Ruegeria, Thalassobius, Thiobacimonas and Tropicibacter, and the proposal o.</title>
        <authorList>
            <person name="Jeon C.O."/>
        </authorList>
    </citation>
    <scope>NUCLEOTIDE SEQUENCE [LARGE SCALE GENOMIC DNA]</scope>
    <source>
        <strain evidence="1 2">G8-12</strain>
    </source>
</reference>
<keyword evidence="2" id="KW-1185">Reference proteome</keyword>
<dbReference type="EMBL" id="CP151762">
    <property type="protein sequence ID" value="WZU63807.1"/>
    <property type="molecule type" value="Genomic_DNA"/>
</dbReference>
<dbReference type="Proteomes" id="UP001451782">
    <property type="component" value="Chromosome"/>
</dbReference>